<dbReference type="InterPro" id="IPR012934">
    <property type="entry name" value="Znf_AD"/>
</dbReference>
<comment type="similarity">
    <text evidence="2">Belongs to the krueppel C2H2-type zinc-finger protein family.</text>
</comment>
<feature type="binding site" evidence="12">
    <location>
        <position position="54"/>
    </location>
    <ligand>
        <name>Zn(2+)</name>
        <dbReference type="ChEBI" id="CHEBI:29105"/>
    </ligand>
</feature>
<evidence type="ECO:0000256" key="3">
    <source>
        <dbReference type="ARBA" id="ARBA00022723"/>
    </source>
</evidence>
<sequence length="450" mass="51569">MNKSIKFKDFAKICRCCLTYGELKPILDLKDIDLFVAITNIKIKEEDKMPENVCLKCVQQLEDVTSFIAMCKNNEQALKVVVLKELEQSINIPDDLEGCDNDDLKSEDEDDFFLNNVKQEIVELEPEVVLHLNKEGPITCENCSETFTKLVDLSEHYKDFSNCRPKEVTSKKDICNIVDYLKKPKGRKKKQVKDESDGEPEYIKGRKLKGKRRFLCNYCGKNYTRKNGLDRHMLSHTGIKPFECRECGKCYITKDTLKTHMLTHTGIKAHKCTVCQKSFTQSSHLSYHMRRHAGEKPHTCSFCGKGFLSSYHLDRHKLMHTGVKPYECKQCGKQFVRSTTLRDHMLIHTGEKPFQCQHCGKQFNRKQSLTNHVLVHTGEKYKSNNNSNTVNIVSTESRFSDLQVNHLLAGDIPPYIEIKHDAPGCDVSPFLDNSLEIKPSISTSCDQSNS</sequence>
<dbReference type="OrthoDB" id="6720802at2759"/>
<dbReference type="InterPro" id="IPR013087">
    <property type="entry name" value="Znf_C2H2_type"/>
</dbReference>
<dbReference type="FunFam" id="3.30.160.60:FF:000624">
    <property type="entry name" value="zinc finger protein 697"/>
    <property type="match status" value="2"/>
</dbReference>
<dbReference type="FunFam" id="3.30.160.60:FF:001498">
    <property type="entry name" value="Zinc finger protein 404"/>
    <property type="match status" value="1"/>
</dbReference>
<feature type="domain" description="C2H2-type" evidence="13">
    <location>
        <begin position="270"/>
        <end position="297"/>
    </location>
</feature>
<reference evidence="15" key="1">
    <citation type="submission" date="2022-01" db="EMBL/GenBank/DDBJ databases">
        <authorList>
            <person name="King R."/>
        </authorList>
    </citation>
    <scope>NUCLEOTIDE SEQUENCE</scope>
</reference>
<proteinExistence type="inferred from homology"/>
<dbReference type="Pfam" id="PF07776">
    <property type="entry name" value="zf-AD"/>
    <property type="match status" value="1"/>
</dbReference>
<evidence type="ECO:0000256" key="7">
    <source>
        <dbReference type="ARBA" id="ARBA00023015"/>
    </source>
</evidence>
<evidence type="ECO:0000313" key="16">
    <source>
        <dbReference type="Proteomes" id="UP001153636"/>
    </source>
</evidence>
<dbReference type="SMART" id="SM00355">
    <property type="entry name" value="ZnF_C2H2"/>
    <property type="match status" value="7"/>
</dbReference>
<keyword evidence="3 12" id="KW-0479">Metal-binding</keyword>
<dbReference type="PROSITE" id="PS00028">
    <property type="entry name" value="ZINC_FINGER_C2H2_1"/>
    <property type="match status" value="6"/>
</dbReference>
<dbReference type="Pfam" id="PF00096">
    <property type="entry name" value="zf-C2H2"/>
    <property type="match status" value="5"/>
</dbReference>
<dbReference type="Gene3D" id="3.30.160.60">
    <property type="entry name" value="Classic Zinc Finger"/>
    <property type="match status" value="6"/>
</dbReference>
<evidence type="ECO:0000259" key="13">
    <source>
        <dbReference type="PROSITE" id="PS50157"/>
    </source>
</evidence>
<dbReference type="PANTHER" id="PTHR24409:SF295">
    <property type="entry name" value="AZ2-RELATED"/>
    <property type="match status" value="1"/>
</dbReference>
<dbReference type="PROSITE" id="PS50157">
    <property type="entry name" value="ZINC_FINGER_C2H2_2"/>
    <property type="match status" value="7"/>
</dbReference>
<evidence type="ECO:0000256" key="6">
    <source>
        <dbReference type="ARBA" id="ARBA00022833"/>
    </source>
</evidence>
<dbReference type="GO" id="GO:0000977">
    <property type="term" value="F:RNA polymerase II transcription regulatory region sequence-specific DNA binding"/>
    <property type="evidence" value="ECO:0007669"/>
    <property type="project" value="TreeGrafter"/>
</dbReference>
<dbReference type="FunFam" id="3.30.160.60:FF:001639">
    <property type="entry name" value="Si:dkey-7i4.21"/>
    <property type="match status" value="1"/>
</dbReference>
<keyword evidence="10" id="KW-0539">Nucleus</keyword>
<evidence type="ECO:0000256" key="2">
    <source>
        <dbReference type="ARBA" id="ARBA00006991"/>
    </source>
</evidence>
<evidence type="ECO:0000256" key="9">
    <source>
        <dbReference type="ARBA" id="ARBA00023163"/>
    </source>
</evidence>
<feature type="domain" description="C2H2-type" evidence="13">
    <location>
        <begin position="298"/>
        <end position="325"/>
    </location>
</feature>
<keyword evidence="7" id="KW-0805">Transcription regulation</keyword>
<feature type="domain" description="C2H2-type" evidence="13">
    <location>
        <begin position="214"/>
        <end position="241"/>
    </location>
</feature>
<keyword evidence="6 12" id="KW-0862">Zinc</keyword>
<dbReference type="GO" id="GO:0005634">
    <property type="term" value="C:nucleus"/>
    <property type="evidence" value="ECO:0007669"/>
    <property type="project" value="UniProtKB-SubCell"/>
</dbReference>
<comment type="subcellular location">
    <subcellularLocation>
        <location evidence="1">Nucleus</location>
    </subcellularLocation>
</comment>
<dbReference type="SMART" id="SM00868">
    <property type="entry name" value="zf-AD"/>
    <property type="match status" value="1"/>
</dbReference>
<dbReference type="InterPro" id="IPR036236">
    <property type="entry name" value="Znf_C2H2_sf"/>
</dbReference>
<evidence type="ECO:0000256" key="12">
    <source>
        <dbReference type="PROSITE-ProRule" id="PRU01263"/>
    </source>
</evidence>
<gene>
    <name evidence="15" type="ORF">PSYICH_LOCUS10425</name>
</gene>
<keyword evidence="9" id="KW-0804">Transcription</keyword>
<dbReference type="GO" id="GO:0000981">
    <property type="term" value="F:DNA-binding transcription factor activity, RNA polymerase II-specific"/>
    <property type="evidence" value="ECO:0007669"/>
    <property type="project" value="TreeGrafter"/>
</dbReference>
<feature type="domain" description="ZAD" evidence="14">
    <location>
        <begin position="12"/>
        <end position="81"/>
    </location>
</feature>
<evidence type="ECO:0000256" key="4">
    <source>
        <dbReference type="ARBA" id="ARBA00022737"/>
    </source>
</evidence>
<dbReference type="AlphaFoldDB" id="A0A9P0CW62"/>
<feature type="domain" description="C2H2-type" evidence="13">
    <location>
        <begin position="138"/>
        <end position="165"/>
    </location>
</feature>
<evidence type="ECO:0000256" key="1">
    <source>
        <dbReference type="ARBA" id="ARBA00004123"/>
    </source>
</evidence>
<dbReference type="PANTHER" id="PTHR24409">
    <property type="entry name" value="ZINC FINGER PROTEIN 142"/>
    <property type="match status" value="1"/>
</dbReference>
<evidence type="ECO:0000256" key="8">
    <source>
        <dbReference type="ARBA" id="ARBA00023125"/>
    </source>
</evidence>
<name>A0A9P0CW62_9CUCU</name>
<keyword evidence="5 11" id="KW-0863">Zinc-finger</keyword>
<feature type="domain" description="C2H2-type" evidence="13">
    <location>
        <begin position="242"/>
        <end position="269"/>
    </location>
</feature>
<evidence type="ECO:0000256" key="5">
    <source>
        <dbReference type="ARBA" id="ARBA00022771"/>
    </source>
</evidence>
<dbReference type="Proteomes" id="UP001153636">
    <property type="component" value="Chromosome 4"/>
</dbReference>
<dbReference type="SUPFAM" id="SSF57667">
    <property type="entry name" value="beta-beta-alpha zinc fingers"/>
    <property type="match status" value="3"/>
</dbReference>
<keyword evidence="4" id="KW-0677">Repeat</keyword>
<evidence type="ECO:0000259" key="14">
    <source>
        <dbReference type="PROSITE" id="PS51915"/>
    </source>
</evidence>
<dbReference type="SUPFAM" id="SSF57716">
    <property type="entry name" value="Glucocorticoid receptor-like (DNA-binding domain)"/>
    <property type="match status" value="1"/>
</dbReference>
<feature type="binding site" evidence="12">
    <location>
        <position position="57"/>
    </location>
    <ligand>
        <name>Zn(2+)</name>
        <dbReference type="ChEBI" id="CHEBI:29105"/>
    </ligand>
</feature>
<feature type="domain" description="C2H2-type" evidence="13">
    <location>
        <begin position="354"/>
        <end position="381"/>
    </location>
</feature>
<dbReference type="EMBL" id="OV651816">
    <property type="protein sequence ID" value="CAH1109379.1"/>
    <property type="molecule type" value="Genomic_DNA"/>
</dbReference>
<keyword evidence="8" id="KW-0238">DNA-binding</keyword>
<dbReference type="FunFam" id="3.30.160.60:FF:000100">
    <property type="entry name" value="Zinc finger 45-like"/>
    <property type="match status" value="1"/>
</dbReference>
<evidence type="ECO:0000256" key="11">
    <source>
        <dbReference type="PROSITE-ProRule" id="PRU00042"/>
    </source>
</evidence>
<dbReference type="GO" id="GO:0008270">
    <property type="term" value="F:zinc ion binding"/>
    <property type="evidence" value="ECO:0007669"/>
    <property type="project" value="UniProtKB-UniRule"/>
</dbReference>
<organism evidence="15 16">
    <name type="scientific">Psylliodes chrysocephalus</name>
    <dbReference type="NCBI Taxonomy" id="3402493"/>
    <lineage>
        <taxon>Eukaryota</taxon>
        <taxon>Metazoa</taxon>
        <taxon>Ecdysozoa</taxon>
        <taxon>Arthropoda</taxon>
        <taxon>Hexapoda</taxon>
        <taxon>Insecta</taxon>
        <taxon>Pterygota</taxon>
        <taxon>Neoptera</taxon>
        <taxon>Endopterygota</taxon>
        <taxon>Coleoptera</taxon>
        <taxon>Polyphaga</taxon>
        <taxon>Cucujiformia</taxon>
        <taxon>Chrysomeloidea</taxon>
        <taxon>Chrysomelidae</taxon>
        <taxon>Galerucinae</taxon>
        <taxon>Alticini</taxon>
        <taxon>Psylliodes</taxon>
    </lineage>
</organism>
<dbReference type="FunFam" id="3.30.160.60:FF:000770">
    <property type="entry name" value="zinc finger protein 16"/>
    <property type="match status" value="1"/>
</dbReference>
<keyword evidence="16" id="KW-1185">Reference proteome</keyword>
<accession>A0A9P0CW62</accession>
<feature type="domain" description="C2H2-type" evidence="13">
    <location>
        <begin position="326"/>
        <end position="353"/>
    </location>
</feature>
<feature type="binding site" evidence="12">
    <location>
        <position position="14"/>
    </location>
    <ligand>
        <name>Zn(2+)</name>
        <dbReference type="ChEBI" id="CHEBI:29105"/>
    </ligand>
</feature>
<dbReference type="GO" id="GO:0048598">
    <property type="term" value="P:embryonic morphogenesis"/>
    <property type="evidence" value="ECO:0007669"/>
    <property type="project" value="UniProtKB-ARBA"/>
</dbReference>
<dbReference type="PROSITE" id="PS51915">
    <property type="entry name" value="ZAD"/>
    <property type="match status" value="1"/>
</dbReference>
<evidence type="ECO:0000313" key="15">
    <source>
        <dbReference type="EMBL" id="CAH1109379.1"/>
    </source>
</evidence>
<protein>
    <submittedName>
        <fullName evidence="15">Uncharacterized protein</fullName>
    </submittedName>
</protein>
<evidence type="ECO:0000256" key="10">
    <source>
        <dbReference type="ARBA" id="ARBA00023242"/>
    </source>
</evidence>
<feature type="binding site" evidence="12">
    <location>
        <position position="17"/>
    </location>
    <ligand>
        <name>Zn(2+)</name>
        <dbReference type="ChEBI" id="CHEBI:29105"/>
    </ligand>
</feature>